<name>A0A1T4RR95_9BACT</name>
<evidence type="ECO:0000313" key="4">
    <source>
        <dbReference type="Proteomes" id="UP000190888"/>
    </source>
</evidence>
<gene>
    <name evidence="3" type="ORF">SAMN04488132_11425</name>
</gene>
<protein>
    <submittedName>
        <fullName evidence="3">Uncharacterized protein</fullName>
    </submittedName>
</protein>
<dbReference type="Proteomes" id="UP000190888">
    <property type="component" value="Unassembled WGS sequence"/>
</dbReference>
<feature type="region of interest" description="Disordered" evidence="1">
    <location>
        <begin position="22"/>
        <end position="68"/>
    </location>
</feature>
<keyword evidence="2" id="KW-0732">Signal</keyword>
<sequence length="68" mass="7152">MKKTLFQILSFLLLLTAVACGNQSGNKNEAPSDTAGMSAQTMQTDTARRDSSAMTPAGSDTVQSRSPD</sequence>
<evidence type="ECO:0000256" key="1">
    <source>
        <dbReference type="SAM" id="MobiDB-lite"/>
    </source>
</evidence>
<evidence type="ECO:0000313" key="3">
    <source>
        <dbReference type="EMBL" id="SKA18519.1"/>
    </source>
</evidence>
<feature type="chain" id="PRO_5012233612" evidence="2">
    <location>
        <begin position="20"/>
        <end position="68"/>
    </location>
</feature>
<dbReference type="RefSeq" id="WP_078832736.1">
    <property type="nucleotide sequence ID" value="NZ_FUWH01000014.1"/>
</dbReference>
<feature type="compositionally biased region" description="Polar residues" evidence="1">
    <location>
        <begin position="52"/>
        <end position="68"/>
    </location>
</feature>
<evidence type="ECO:0000256" key="2">
    <source>
        <dbReference type="SAM" id="SignalP"/>
    </source>
</evidence>
<keyword evidence="4" id="KW-1185">Reference proteome</keyword>
<proteinExistence type="predicted"/>
<dbReference type="AlphaFoldDB" id="A0A1T4RR95"/>
<accession>A0A1T4RR95</accession>
<dbReference type="PROSITE" id="PS51257">
    <property type="entry name" value="PROKAR_LIPOPROTEIN"/>
    <property type="match status" value="1"/>
</dbReference>
<dbReference type="STRING" id="413434.SAMN04488132_11425"/>
<dbReference type="EMBL" id="FUWH01000014">
    <property type="protein sequence ID" value="SKA18519.1"/>
    <property type="molecule type" value="Genomic_DNA"/>
</dbReference>
<feature type="compositionally biased region" description="Polar residues" evidence="1">
    <location>
        <begin position="22"/>
        <end position="45"/>
    </location>
</feature>
<organism evidence="3 4">
    <name type="scientific">Sediminibacterium ginsengisoli</name>
    <dbReference type="NCBI Taxonomy" id="413434"/>
    <lineage>
        <taxon>Bacteria</taxon>
        <taxon>Pseudomonadati</taxon>
        <taxon>Bacteroidota</taxon>
        <taxon>Chitinophagia</taxon>
        <taxon>Chitinophagales</taxon>
        <taxon>Chitinophagaceae</taxon>
        <taxon>Sediminibacterium</taxon>
    </lineage>
</organism>
<reference evidence="3 4" key="1">
    <citation type="submission" date="2017-02" db="EMBL/GenBank/DDBJ databases">
        <authorList>
            <person name="Peterson S.W."/>
        </authorList>
    </citation>
    <scope>NUCLEOTIDE SEQUENCE [LARGE SCALE GENOMIC DNA]</scope>
    <source>
        <strain evidence="3 4">DSM 22335</strain>
    </source>
</reference>
<feature type="signal peptide" evidence="2">
    <location>
        <begin position="1"/>
        <end position="19"/>
    </location>
</feature>